<keyword evidence="3" id="KW-0677">Repeat</keyword>
<sequence length="519" mass="58117">MDPRLYKAAATLGRVEEHAHLIKEIKKENHNLLLGVTPTLENTVFHLAARFGHMDFIKEVYDEQCESLLAMTNSKGDTALHIAARAGHHSIIKFLVEKSLSVSTSLDAEQGGNQTINILRIQNEGNNTVLHEALRYRHEEVVVELTEWDDELWSIVNEVGESPLYLAAKGGLTEIVRKVLQFYHSYPHGGPEDLTALHAAAIWNKHELIKEKDLYGRTALHYVASYHKYGQECDVVKLLLEKDSSVAYIQDKDGRSPLHFAAGNGDNGVTEEIIRRYPDAVDLVDKGCQNAIHYCMSEGHLKVRPYTGNYIKVLHCLMSKGWHGELLNQQDNDGNTPLHLAVISGIPDPVKCMLSNKERLDTDTMNKYNLTPRDLTIPSKLASKEEIAVYWDLDRVDAKFGMAEPLNGKEWDLVNATKDGTFINSLKELRKNQMIVATLIATVTFAAAFQVPGGYKTDNGTSVLADDSTFKQFLDADAKAFKLSMAALLLSFTFTLLRNIFSLSFKKAPSFTIWCNGSW</sequence>
<evidence type="ECO:0000259" key="8">
    <source>
        <dbReference type="Pfam" id="PF13962"/>
    </source>
</evidence>
<feature type="repeat" description="ANK" evidence="7">
    <location>
        <begin position="253"/>
        <end position="276"/>
    </location>
</feature>
<gene>
    <name evidence="9" type="ORF">HHK36_032138</name>
</gene>
<comment type="subcellular location">
    <subcellularLocation>
        <location evidence="1">Membrane</location>
        <topology evidence="1">Multi-pass membrane protein</topology>
    </subcellularLocation>
</comment>
<keyword evidence="6" id="KW-0472">Membrane</keyword>
<name>A0A835CXX1_TETSI</name>
<evidence type="ECO:0000256" key="2">
    <source>
        <dbReference type="ARBA" id="ARBA00022692"/>
    </source>
</evidence>
<comment type="caution">
    <text evidence="9">The sequence shown here is derived from an EMBL/GenBank/DDBJ whole genome shotgun (WGS) entry which is preliminary data.</text>
</comment>
<dbReference type="OrthoDB" id="194358at2759"/>
<protein>
    <recommendedName>
        <fullName evidence="8">PGG domain-containing protein</fullName>
    </recommendedName>
</protein>
<dbReference type="Proteomes" id="UP000655225">
    <property type="component" value="Unassembled WGS sequence"/>
</dbReference>
<evidence type="ECO:0000256" key="6">
    <source>
        <dbReference type="ARBA" id="ARBA00023136"/>
    </source>
</evidence>
<dbReference type="SMART" id="SM00248">
    <property type="entry name" value="ANK"/>
    <property type="match status" value="8"/>
</dbReference>
<feature type="domain" description="PGG" evidence="8">
    <location>
        <begin position="425"/>
        <end position="496"/>
    </location>
</feature>
<feature type="repeat" description="ANK" evidence="7">
    <location>
        <begin position="75"/>
        <end position="107"/>
    </location>
</feature>
<organism evidence="9 10">
    <name type="scientific">Tetracentron sinense</name>
    <name type="common">Spur-leaf</name>
    <dbReference type="NCBI Taxonomy" id="13715"/>
    <lineage>
        <taxon>Eukaryota</taxon>
        <taxon>Viridiplantae</taxon>
        <taxon>Streptophyta</taxon>
        <taxon>Embryophyta</taxon>
        <taxon>Tracheophyta</taxon>
        <taxon>Spermatophyta</taxon>
        <taxon>Magnoliopsida</taxon>
        <taxon>Trochodendrales</taxon>
        <taxon>Trochodendraceae</taxon>
        <taxon>Tetracentron</taxon>
    </lineage>
</organism>
<dbReference type="PROSITE" id="PS50088">
    <property type="entry name" value="ANK_REPEAT"/>
    <property type="match status" value="3"/>
</dbReference>
<proteinExistence type="predicted"/>
<evidence type="ECO:0000256" key="1">
    <source>
        <dbReference type="ARBA" id="ARBA00004141"/>
    </source>
</evidence>
<evidence type="ECO:0000256" key="3">
    <source>
        <dbReference type="ARBA" id="ARBA00022737"/>
    </source>
</evidence>
<dbReference type="InterPro" id="IPR026961">
    <property type="entry name" value="PGG_dom"/>
</dbReference>
<dbReference type="Pfam" id="PF12796">
    <property type="entry name" value="Ank_2"/>
    <property type="match status" value="2"/>
</dbReference>
<evidence type="ECO:0000256" key="4">
    <source>
        <dbReference type="ARBA" id="ARBA00022989"/>
    </source>
</evidence>
<feature type="repeat" description="ANK" evidence="7">
    <location>
        <begin position="333"/>
        <end position="365"/>
    </location>
</feature>
<dbReference type="OMA" id="INEPNCE"/>
<dbReference type="GO" id="GO:0005886">
    <property type="term" value="C:plasma membrane"/>
    <property type="evidence" value="ECO:0007669"/>
    <property type="project" value="TreeGrafter"/>
</dbReference>
<dbReference type="Pfam" id="PF00023">
    <property type="entry name" value="Ank"/>
    <property type="match status" value="1"/>
</dbReference>
<dbReference type="Pfam" id="PF13962">
    <property type="entry name" value="PGG"/>
    <property type="match status" value="1"/>
</dbReference>
<reference evidence="9 10" key="1">
    <citation type="submission" date="2020-04" db="EMBL/GenBank/DDBJ databases">
        <title>Plant Genome Project.</title>
        <authorList>
            <person name="Zhang R.-G."/>
        </authorList>
    </citation>
    <scope>NUCLEOTIDE SEQUENCE [LARGE SCALE GENOMIC DNA]</scope>
    <source>
        <strain evidence="9">YNK0</strain>
        <tissue evidence="9">Leaf</tissue>
    </source>
</reference>
<keyword evidence="5 7" id="KW-0040">ANK repeat</keyword>
<dbReference type="PROSITE" id="PS50297">
    <property type="entry name" value="ANK_REP_REGION"/>
    <property type="match status" value="2"/>
</dbReference>
<evidence type="ECO:0000256" key="5">
    <source>
        <dbReference type="ARBA" id="ARBA00023043"/>
    </source>
</evidence>
<evidence type="ECO:0000313" key="10">
    <source>
        <dbReference type="Proteomes" id="UP000655225"/>
    </source>
</evidence>
<dbReference type="PANTHER" id="PTHR24186">
    <property type="entry name" value="PROTEIN PHOSPHATASE 1 REGULATORY SUBUNIT"/>
    <property type="match status" value="1"/>
</dbReference>
<keyword evidence="10" id="KW-1185">Reference proteome</keyword>
<dbReference type="Gene3D" id="1.25.40.20">
    <property type="entry name" value="Ankyrin repeat-containing domain"/>
    <property type="match status" value="3"/>
</dbReference>
<evidence type="ECO:0000313" key="9">
    <source>
        <dbReference type="EMBL" id="KAF8369839.1"/>
    </source>
</evidence>
<dbReference type="EMBL" id="JABCRI010000470">
    <property type="protein sequence ID" value="KAF8369839.1"/>
    <property type="molecule type" value="Genomic_DNA"/>
</dbReference>
<accession>A0A835CXX1</accession>
<dbReference type="PANTHER" id="PTHR24186:SF50">
    <property type="entry name" value="ANKYRIN REPEAT-CONTAINING PROTEIN ITN1-LIKE ISOFORM X1"/>
    <property type="match status" value="1"/>
</dbReference>
<evidence type="ECO:0000256" key="7">
    <source>
        <dbReference type="PROSITE-ProRule" id="PRU00023"/>
    </source>
</evidence>
<dbReference type="AlphaFoldDB" id="A0A835CXX1"/>
<keyword evidence="2" id="KW-0812">Transmembrane</keyword>
<dbReference type="InterPro" id="IPR036770">
    <property type="entry name" value="Ankyrin_rpt-contain_sf"/>
</dbReference>
<dbReference type="SUPFAM" id="SSF48403">
    <property type="entry name" value="Ankyrin repeat"/>
    <property type="match status" value="1"/>
</dbReference>
<dbReference type="InterPro" id="IPR002110">
    <property type="entry name" value="Ankyrin_rpt"/>
</dbReference>
<keyword evidence="4" id="KW-1133">Transmembrane helix</keyword>